<accession>A0A0C3EDV7</accession>
<sequence>MLTAITMMNNAVYDVYLIEHVTIAILEWRCASAGSPDYLKWNGRHTRGVLCRRIQRVRAPPRIQQLRSQSFGVVNRVPSEGHHIAPVSSCHWVRLAWKAIANMPLHCRHKVVMSVHCVGPALETTTCW</sequence>
<dbReference type="EMBL" id="KN822017">
    <property type="protein sequence ID" value="KIM66514.1"/>
    <property type="molecule type" value="Genomic_DNA"/>
</dbReference>
<organism evidence="1 2">
    <name type="scientific">Scleroderma citrinum Foug A</name>
    <dbReference type="NCBI Taxonomy" id="1036808"/>
    <lineage>
        <taxon>Eukaryota</taxon>
        <taxon>Fungi</taxon>
        <taxon>Dikarya</taxon>
        <taxon>Basidiomycota</taxon>
        <taxon>Agaricomycotina</taxon>
        <taxon>Agaricomycetes</taxon>
        <taxon>Agaricomycetidae</taxon>
        <taxon>Boletales</taxon>
        <taxon>Sclerodermatineae</taxon>
        <taxon>Sclerodermataceae</taxon>
        <taxon>Scleroderma</taxon>
    </lineage>
</organism>
<name>A0A0C3EDV7_9AGAM</name>
<reference evidence="2" key="2">
    <citation type="submission" date="2015-01" db="EMBL/GenBank/DDBJ databases">
        <title>Evolutionary Origins and Diversification of the Mycorrhizal Mutualists.</title>
        <authorList>
            <consortium name="DOE Joint Genome Institute"/>
            <consortium name="Mycorrhizal Genomics Consortium"/>
            <person name="Kohler A."/>
            <person name="Kuo A."/>
            <person name="Nagy L.G."/>
            <person name="Floudas D."/>
            <person name="Copeland A."/>
            <person name="Barry K.W."/>
            <person name="Cichocki N."/>
            <person name="Veneault-Fourrey C."/>
            <person name="LaButti K."/>
            <person name="Lindquist E.A."/>
            <person name="Lipzen A."/>
            <person name="Lundell T."/>
            <person name="Morin E."/>
            <person name="Murat C."/>
            <person name="Riley R."/>
            <person name="Ohm R."/>
            <person name="Sun H."/>
            <person name="Tunlid A."/>
            <person name="Henrissat B."/>
            <person name="Grigoriev I.V."/>
            <person name="Hibbett D.S."/>
            <person name="Martin F."/>
        </authorList>
    </citation>
    <scope>NUCLEOTIDE SEQUENCE [LARGE SCALE GENOMIC DNA]</scope>
    <source>
        <strain evidence="2">Foug A</strain>
    </source>
</reference>
<proteinExistence type="predicted"/>
<evidence type="ECO:0000313" key="2">
    <source>
        <dbReference type="Proteomes" id="UP000053989"/>
    </source>
</evidence>
<dbReference type="HOGENOM" id="CLU_1960866_0_0_1"/>
<protein>
    <submittedName>
        <fullName evidence="1">Uncharacterized protein</fullName>
    </submittedName>
</protein>
<reference evidence="1 2" key="1">
    <citation type="submission" date="2014-04" db="EMBL/GenBank/DDBJ databases">
        <authorList>
            <consortium name="DOE Joint Genome Institute"/>
            <person name="Kuo A."/>
            <person name="Kohler A."/>
            <person name="Nagy L.G."/>
            <person name="Floudas D."/>
            <person name="Copeland A."/>
            <person name="Barry K.W."/>
            <person name="Cichocki N."/>
            <person name="Veneault-Fourrey C."/>
            <person name="LaButti K."/>
            <person name="Lindquist E.A."/>
            <person name="Lipzen A."/>
            <person name="Lundell T."/>
            <person name="Morin E."/>
            <person name="Murat C."/>
            <person name="Sun H."/>
            <person name="Tunlid A."/>
            <person name="Henrissat B."/>
            <person name="Grigoriev I.V."/>
            <person name="Hibbett D.S."/>
            <person name="Martin F."/>
            <person name="Nordberg H.P."/>
            <person name="Cantor M.N."/>
            <person name="Hua S.X."/>
        </authorList>
    </citation>
    <scope>NUCLEOTIDE SEQUENCE [LARGE SCALE GENOMIC DNA]</scope>
    <source>
        <strain evidence="1 2">Foug A</strain>
    </source>
</reference>
<gene>
    <name evidence="1" type="ORF">SCLCIDRAFT_327252</name>
</gene>
<keyword evidence="2" id="KW-1185">Reference proteome</keyword>
<dbReference type="AlphaFoldDB" id="A0A0C3EDV7"/>
<evidence type="ECO:0000313" key="1">
    <source>
        <dbReference type="EMBL" id="KIM66514.1"/>
    </source>
</evidence>
<dbReference type="InParanoid" id="A0A0C3EDV7"/>
<dbReference type="Proteomes" id="UP000053989">
    <property type="component" value="Unassembled WGS sequence"/>
</dbReference>